<sequence length="936" mass="107284">MSPFPSIPTATCRLQFHQGFRFADAQNIVPYLRDLGITHIYASPIFRASQGSLHGYDICDHNELNPELGNRDDFDSLTEEMRKYGLKLILDFVPNHMGITEGSNLWWMDVLENGPSSCYASYFDIDWKPLKRELESKVLLPILGEQYGRTLEGGKLFIEYDQGSFCLRYEDRYLPLAVHSLLPVLERVVSKLHLEEADVPVELESIMFAIEHLPYTQEALGGRMAELVREKEVIRTRMMRLCEEHPEVTAAIATALEDFNTGGEHKNFDPLDALISAQHYRLASWRVAAEEINYRRFFDVNTLVALQMHLPEVFAATHQLVGELLKSDVVTGLRIDHIDGLRDPHRYLTLLQECHANAHEVNPESKPLYLLVEKILGRDENLREDWPVHGTTGYEFATQVIDVLIDSDAEAQFTQTYRRFTGMALPYSEFAYRGKLLVMRAAMASEVNVLAHQLSRIAETNRWYRDFTLEALGTALREIIACFQVYRTYITPEGEISHEDHRIILRAIAMARRKNAELERTVFEFIRDVLLPPADNPHPVDENARRLFVLKLQQCTGAITAKGVEDTAFYAYTRLVALNEVGGEPGHFGSDVERFHQQNKMRGEKHPHCMLATSTHDTKRSEDVRARIAALSEMPREWARAVRTWHRANRKFAKKMEDSAAPDLNEEYFLYQTLLGSWPLYPMSEEERQEYIGRICHYMVKSLHEAKINSSWIEPNLEWDNAVSVFVERILTPAKNNSFETSFLPLSERVAELGAFNALTQLVLKLTSPGVPDVYQGQELWDFSLVDPDNRRPVDFNLRKSMLEESFPTPEEMLSQWRDGRIKLFITQKLLHLRQQHFSLFASGCYDPLKTSGIYARNVIAYRRGDLVVVVPRLISQVGTPPVGDCWQDTSVEWEGLPDLFNVFTGGWLASCPSMPMSQLLKVFPVGVFITKESPH</sequence>
<evidence type="ECO:0000313" key="2">
    <source>
        <dbReference type="EMBL" id="TDU73335.1"/>
    </source>
</evidence>
<dbReference type="GO" id="GO:0030980">
    <property type="term" value="P:alpha-glucan catabolic process"/>
    <property type="evidence" value="ECO:0007669"/>
    <property type="project" value="TreeGrafter"/>
</dbReference>
<accession>A0A4R7S775</accession>
<dbReference type="OrthoDB" id="9805159at2"/>
<dbReference type="CDD" id="cd11336">
    <property type="entry name" value="AmyAc_MTSase"/>
    <property type="match status" value="1"/>
</dbReference>
<reference evidence="2 3" key="1">
    <citation type="submission" date="2019-03" db="EMBL/GenBank/DDBJ databases">
        <title>Genomic Encyclopedia of Archaeal and Bacterial Type Strains, Phase II (KMG-II): from individual species to whole genera.</title>
        <authorList>
            <person name="Goeker M."/>
        </authorList>
    </citation>
    <scope>NUCLEOTIDE SEQUENCE [LARGE SCALE GENOMIC DNA]</scope>
    <source>
        <strain evidence="2 3">ATCC 25309</strain>
    </source>
</reference>
<keyword evidence="3" id="KW-1185">Reference proteome</keyword>
<dbReference type="Proteomes" id="UP000295662">
    <property type="component" value="Unassembled WGS sequence"/>
</dbReference>
<dbReference type="SUPFAM" id="SSF51445">
    <property type="entry name" value="(Trans)glycosidases"/>
    <property type="match status" value="1"/>
</dbReference>
<dbReference type="AlphaFoldDB" id="A0A4R7S775"/>
<dbReference type="InterPro" id="IPR006047">
    <property type="entry name" value="GH13_cat_dom"/>
</dbReference>
<dbReference type="PANTHER" id="PTHR10357">
    <property type="entry name" value="ALPHA-AMYLASE FAMILY MEMBER"/>
    <property type="match status" value="1"/>
</dbReference>
<dbReference type="PANTHER" id="PTHR10357:SF216">
    <property type="entry name" value="MALTOOLIGOSYL TREHALOSE SYNTHASE-RELATED"/>
    <property type="match status" value="1"/>
</dbReference>
<dbReference type="SMART" id="SM00642">
    <property type="entry name" value="Aamy"/>
    <property type="match status" value="1"/>
</dbReference>
<dbReference type="EMBL" id="SOCA01000002">
    <property type="protein sequence ID" value="TDU73335.1"/>
    <property type="molecule type" value="Genomic_DNA"/>
</dbReference>
<feature type="domain" description="Glycosyl hydrolase family 13 catalytic" evidence="1">
    <location>
        <begin position="18"/>
        <end position="514"/>
    </location>
</feature>
<organism evidence="2 3">
    <name type="scientific">Prosthecobacter fusiformis</name>
    <dbReference type="NCBI Taxonomy" id="48464"/>
    <lineage>
        <taxon>Bacteria</taxon>
        <taxon>Pseudomonadati</taxon>
        <taxon>Verrucomicrobiota</taxon>
        <taxon>Verrucomicrobiia</taxon>
        <taxon>Verrucomicrobiales</taxon>
        <taxon>Verrucomicrobiaceae</taxon>
        <taxon>Prosthecobacter</taxon>
    </lineage>
</organism>
<dbReference type="Gene3D" id="3.20.20.80">
    <property type="entry name" value="Glycosidases"/>
    <property type="match status" value="4"/>
</dbReference>
<comment type="caution">
    <text evidence="2">The sequence shown here is derived from an EMBL/GenBank/DDBJ whole genome shotgun (WGS) entry which is preliminary data.</text>
</comment>
<dbReference type="RefSeq" id="WP_133794780.1">
    <property type="nucleotide sequence ID" value="NZ_SOCA01000002.1"/>
</dbReference>
<evidence type="ECO:0000259" key="1">
    <source>
        <dbReference type="SMART" id="SM00642"/>
    </source>
</evidence>
<evidence type="ECO:0000313" key="3">
    <source>
        <dbReference type="Proteomes" id="UP000295662"/>
    </source>
</evidence>
<dbReference type="GO" id="GO:0047470">
    <property type="term" value="F:(1,4)-alpha-D-glucan 1-alpha-D-glucosylmutase activity"/>
    <property type="evidence" value="ECO:0007669"/>
    <property type="project" value="TreeGrafter"/>
</dbReference>
<dbReference type="Pfam" id="PF00128">
    <property type="entry name" value="Alpha-amylase"/>
    <property type="match status" value="1"/>
</dbReference>
<name>A0A4R7S775_9BACT</name>
<dbReference type="InterPro" id="IPR012767">
    <property type="entry name" value="Trehalose_TreY"/>
</dbReference>
<proteinExistence type="predicted"/>
<gene>
    <name evidence="2" type="ORF">EI77_01805</name>
</gene>
<dbReference type="GO" id="GO:0005992">
    <property type="term" value="P:trehalose biosynthetic process"/>
    <property type="evidence" value="ECO:0007669"/>
    <property type="project" value="TreeGrafter"/>
</dbReference>
<dbReference type="NCBIfam" id="TIGR02401">
    <property type="entry name" value="trehalose_TreY"/>
    <property type="match status" value="1"/>
</dbReference>
<dbReference type="InterPro" id="IPR017853">
    <property type="entry name" value="GH"/>
</dbReference>
<protein>
    <submittedName>
        <fullName evidence="2">(1-&gt;4)-alpha-D-glucan 1-alpha-D-glucosylmutase</fullName>
    </submittedName>
</protein>